<reference evidence="13 14" key="1">
    <citation type="submission" date="2018-07" db="EMBL/GenBank/DDBJ databases">
        <title>Genomic Encyclopedia of Type Strains, Phase IV (KMG-IV): sequencing the most valuable type-strain genomes for metagenomic binning, comparative biology and taxonomic classification.</title>
        <authorList>
            <person name="Goeker M."/>
        </authorList>
    </citation>
    <scope>NUCLEOTIDE SEQUENCE [LARGE SCALE GENOMIC DNA]</scope>
    <source>
        <strain evidence="13 14">DSM 25281</strain>
    </source>
</reference>
<protein>
    <recommendedName>
        <fullName evidence="5 10">ATP phosphoribosyltransferase regulatory subunit</fullName>
    </recommendedName>
</protein>
<dbReference type="CDD" id="cd00773">
    <property type="entry name" value="HisRS-like_core"/>
    <property type="match status" value="1"/>
</dbReference>
<comment type="subunit">
    <text evidence="4 10">Heteromultimer composed of HisG and HisZ subunits.</text>
</comment>
<keyword evidence="8 10" id="KW-0368">Histidine biosynthesis</keyword>
<proteinExistence type="inferred from homology"/>
<keyword evidence="14" id="KW-1185">Reference proteome</keyword>
<dbReference type="GO" id="GO:0006427">
    <property type="term" value="P:histidyl-tRNA aminoacylation"/>
    <property type="evidence" value="ECO:0007669"/>
    <property type="project" value="InterPro"/>
</dbReference>
<evidence type="ECO:0000256" key="9">
    <source>
        <dbReference type="ARBA" id="ARBA00025246"/>
    </source>
</evidence>
<dbReference type="InterPro" id="IPR041715">
    <property type="entry name" value="HisRS-like_core"/>
</dbReference>
<comment type="miscellaneous">
    <text evidence="10">This function is generally fulfilled by the C-terminal part of HisG, which is missing in some bacteria such as this one.</text>
</comment>
<dbReference type="NCBIfam" id="TIGR00443">
    <property type="entry name" value="hisZ_biosyn_reg"/>
    <property type="match status" value="1"/>
</dbReference>
<evidence type="ECO:0000256" key="10">
    <source>
        <dbReference type="HAMAP-Rule" id="MF_00125"/>
    </source>
</evidence>
<dbReference type="InterPro" id="IPR006195">
    <property type="entry name" value="aa-tRNA-synth_II"/>
</dbReference>
<sequence length="396" mass="44629">MSKRFMFEKPLGMRDTFPAIYETKRNIKEKIHHTLETWGYRYIETPTLEFYETVGAASATLDQQLFKLLDQQGHTLVLRPDMTAPIARVAVSKLLKEQIPLRLAYSANVYRAQQNEGGRPAEFEQAGIELIGDPTISADAEAIALMVSVLKNAGLKEFQISVGHIGFVEKLFTQILGTASRAEELGRFLYEKNFVGYRSHVNSLGLSSIDKERLLKFLKMRGTDEILEEAYSLIENDQGKKALKEIEELWKLLEEYGVEKYVKLDLSLVSHMSYYTGILFEVYTGNVGAPIGNGGRYDSLLGKFGRTTAATGFGLRLDYMIEAAGERQMPPTIHCILFSAEHRKKAYELAAQKRTEGENVLVQDISGVSDVDSFTRSFKDVTFLVGAGRKEDDRYE</sequence>
<dbReference type="InterPro" id="IPR045864">
    <property type="entry name" value="aa-tRNA-synth_II/BPL/LPL"/>
</dbReference>
<dbReference type="PANTHER" id="PTHR43707:SF1">
    <property type="entry name" value="HISTIDINE--TRNA LIGASE, MITOCHONDRIAL-RELATED"/>
    <property type="match status" value="1"/>
</dbReference>
<feature type="domain" description="Aminoacyl-transfer RNA synthetases class-II family profile" evidence="12">
    <location>
        <begin position="1"/>
        <end position="321"/>
    </location>
</feature>
<evidence type="ECO:0000313" key="13">
    <source>
        <dbReference type="EMBL" id="RDI41047.1"/>
    </source>
</evidence>
<dbReference type="InterPro" id="IPR004517">
    <property type="entry name" value="HisZ"/>
</dbReference>
<dbReference type="PANTHER" id="PTHR43707">
    <property type="entry name" value="HISTIDYL-TRNA SYNTHETASE"/>
    <property type="match status" value="1"/>
</dbReference>
<dbReference type="Proteomes" id="UP000255326">
    <property type="component" value="Unassembled WGS sequence"/>
</dbReference>
<dbReference type="GO" id="GO:0004821">
    <property type="term" value="F:histidine-tRNA ligase activity"/>
    <property type="evidence" value="ECO:0007669"/>
    <property type="project" value="InterPro"/>
</dbReference>
<keyword evidence="13" id="KW-0328">Glycosyltransferase</keyword>
<dbReference type="GO" id="GO:0000105">
    <property type="term" value="P:L-histidine biosynthetic process"/>
    <property type="evidence" value="ECO:0007669"/>
    <property type="project" value="UniProtKB-UniRule"/>
</dbReference>
<feature type="binding site" evidence="11">
    <location>
        <position position="125"/>
    </location>
    <ligand>
        <name>L-histidine</name>
        <dbReference type="ChEBI" id="CHEBI:57595"/>
    </ligand>
</feature>
<keyword evidence="7 10" id="KW-0028">Amino-acid biosynthesis</keyword>
<dbReference type="GO" id="GO:0016757">
    <property type="term" value="F:glycosyltransferase activity"/>
    <property type="evidence" value="ECO:0007669"/>
    <property type="project" value="UniProtKB-KW"/>
</dbReference>
<evidence type="ECO:0000256" key="8">
    <source>
        <dbReference type="ARBA" id="ARBA00023102"/>
    </source>
</evidence>
<keyword evidence="13" id="KW-0808">Transferase</keyword>
<comment type="pathway">
    <text evidence="2 10">Amino-acid biosynthesis; L-histidine biosynthesis; L-histidine from 5-phospho-alpha-D-ribose 1-diphosphate: step 1/9.</text>
</comment>
<gene>
    <name evidence="10" type="primary">hisZ</name>
    <name evidence="13" type="ORF">DFR59_11048</name>
</gene>
<dbReference type="GO" id="GO:0140096">
    <property type="term" value="F:catalytic activity, acting on a protein"/>
    <property type="evidence" value="ECO:0007669"/>
    <property type="project" value="UniProtKB-ARBA"/>
</dbReference>
<dbReference type="OrthoDB" id="9800814at2"/>
<dbReference type="InterPro" id="IPR053846">
    <property type="entry name" value="HisZ-C"/>
</dbReference>
<dbReference type="AlphaFoldDB" id="A0A370GBH2"/>
<dbReference type="PROSITE" id="PS50862">
    <property type="entry name" value="AA_TRNA_LIGASE_II"/>
    <property type="match status" value="1"/>
</dbReference>
<dbReference type="Pfam" id="PF13393">
    <property type="entry name" value="tRNA-synt_His"/>
    <property type="match status" value="1"/>
</dbReference>
<comment type="similarity">
    <text evidence="3 10">Belongs to the class-II aminoacyl-tRNA synthetase family. HisZ subfamily.</text>
</comment>
<evidence type="ECO:0000259" key="12">
    <source>
        <dbReference type="PROSITE" id="PS50862"/>
    </source>
</evidence>
<dbReference type="RefSeq" id="WP_114746328.1">
    <property type="nucleotide sequence ID" value="NZ_QQAY01000010.1"/>
</dbReference>
<dbReference type="NCBIfam" id="NF008941">
    <property type="entry name" value="PRK12292.2-4"/>
    <property type="match status" value="1"/>
</dbReference>
<keyword evidence="6 10" id="KW-0963">Cytoplasm</keyword>
<evidence type="ECO:0000256" key="6">
    <source>
        <dbReference type="ARBA" id="ARBA00022490"/>
    </source>
</evidence>
<dbReference type="Pfam" id="PF21996">
    <property type="entry name" value="HisZ-like"/>
    <property type="match status" value="1"/>
</dbReference>
<comment type="function">
    <text evidence="9 10">Required for the first step of histidine biosynthesis. May allow the feedback regulation of ATP phosphoribosyltransferase activity by histidine.</text>
</comment>
<dbReference type="InterPro" id="IPR004516">
    <property type="entry name" value="HisRS/HisZ"/>
</dbReference>
<evidence type="ECO:0000256" key="11">
    <source>
        <dbReference type="PIRSR" id="PIRSR001549-1"/>
    </source>
</evidence>
<dbReference type="EMBL" id="QQAY01000010">
    <property type="protein sequence ID" value="RDI41047.1"/>
    <property type="molecule type" value="Genomic_DNA"/>
</dbReference>
<feature type="binding site" evidence="11">
    <location>
        <begin position="81"/>
        <end position="83"/>
    </location>
    <ligand>
        <name>L-histidine</name>
        <dbReference type="ChEBI" id="CHEBI:57595"/>
    </ligand>
</feature>
<accession>A0A370GBH2</accession>
<comment type="subcellular location">
    <subcellularLocation>
        <location evidence="1 10">Cytoplasm</location>
    </subcellularLocation>
</comment>
<dbReference type="PIRSF" id="PIRSF001549">
    <property type="entry name" value="His-tRNA_synth"/>
    <property type="match status" value="1"/>
</dbReference>
<evidence type="ECO:0000256" key="5">
    <source>
        <dbReference type="ARBA" id="ARBA00020397"/>
    </source>
</evidence>
<dbReference type="Gene3D" id="3.30.930.10">
    <property type="entry name" value="Bira Bifunctional Protein, Domain 2"/>
    <property type="match status" value="1"/>
</dbReference>
<evidence type="ECO:0000256" key="7">
    <source>
        <dbReference type="ARBA" id="ARBA00022605"/>
    </source>
</evidence>
<name>A0A370GBH2_9BACI</name>
<feature type="binding site" evidence="11">
    <location>
        <position position="111"/>
    </location>
    <ligand>
        <name>L-histidine</name>
        <dbReference type="ChEBI" id="CHEBI:57595"/>
    </ligand>
</feature>
<dbReference type="GO" id="GO:0005737">
    <property type="term" value="C:cytoplasm"/>
    <property type="evidence" value="ECO:0007669"/>
    <property type="project" value="UniProtKB-SubCell"/>
</dbReference>
<organism evidence="13 14">
    <name type="scientific">Falsibacillus pallidus</name>
    <dbReference type="NCBI Taxonomy" id="493781"/>
    <lineage>
        <taxon>Bacteria</taxon>
        <taxon>Bacillati</taxon>
        <taxon>Bacillota</taxon>
        <taxon>Bacilli</taxon>
        <taxon>Bacillales</taxon>
        <taxon>Bacillaceae</taxon>
        <taxon>Falsibacillus</taxon>
    </lineage>
</organism>
<dbReference type="SUPFAM" id="SSF55681">
    <property type="entry name" value="Class II aaRS and biotin synthetases"/>
    <property type="match status" value="1"/>
</dbReference>
<evidence type="ECO:0000256" key="3">
    <source>
        <dbReference type="ARBA" id="ARBA00005539"/>
    </source>
</evidence>
<evidence type="ECO:0000256" key="1">
    <source>
        <dbReference type="ARBA" id="ARBA00004496"/>
    </source>
</evidence>
<comment type="caution">
    <text evidence="13">The sequence shown here is derived from an EMBL/GenBank/DDBJ whole genome shotgun (WGS) entry which is preliminary data.</text>
</comment>
<dbReference type="Gene3D" id="3.40.50.12590">
    <property type="match status" value="1"/>
</dbReference>
<dbReference type="HAMAP" id="MF_00125">
    <property type="entry name" value="HisZ"/>
    <property type="match status" value="1"/>
</dbReference>
<evidence type="ECO:0000313" key="14">
    <source>
        <dbReference type="Proteomes" id="UP000255326"/>
    </source>
</evidence>
<feature type="binding site" evidence="11">
    <location>
        <begin position="274"/>
        <end position="275"/>
    </location>
    <ligand>
        <name>L-histidine</name>
        <dbReference type="ChEBI" id="CHEBI:57595"/>
    </ligand>
</feature>
<evidence type="ECO:0000256" key="2">
    <source>
        <dbReference type="ARBA" id="ARBA00004667"/>
    </source>
</evidence>
<feature type="binding site" evidence="11">
    <location>
        <position position="129"/>
    </location>
    <ligand>
        <name>L-histidine</name>
        <dbReference type="ChEBI" id="CHEBI:57595"/>
    </ligand>
</feature>
<dbReference type="UniPathway" id="UPA00031">
    <property type="reaction ID" value="UER00006"/>
</dbReference>
<evidence type="ECO:0000256" key="4">
    <source>
        <dbReference type="ARBA" id="ARBA00011496"/>
    </source>
</evidence>